<feature type="signal peptide" evidence="2">
    <location>
        <begin position="1"/>
        <end position="20"/>
    </location>
</feature>
<dbReference type="EMBL" id="JABBGH010000002">
    <property type="protein sequence ID" value="NML66236.1"/>
    <property type="molecule type" value="Genomic_DNA"/>
</dbReference>
<evidence type="ECO:0008006" key="5">
    <source>
        <dbReference type="Google" id="ProtNLM"/>
    </source>
</evidence>
<evidence type="ECO:0000313" key="3">
    <source>
        <dbReference type="EMBL" id="NML66236.1"/>
    </source>
</evidence>
<proteinExistence type="predicted"/>
<comment type="caution">
    <text evidence="3">The sequence shown here is derived from an EMBL/GenBank/DDBJ whole genome shotgun (WGS) entry which is preliminary data.</text>
</comment>
<keyword evidence="2" id="KW-0732">Signal</keyword>
<feature type="region of interest" description="Disordered" evidence="1">
    <location>
        <begin position="24"/>
        <end position="77"/>
    </location>
</feature>
<accession>A0A7Y0AF33</accession>
<evidence type="ECO:0000313" key="4">
    <source>
        <dbReference type="Proteomes" id="UP000559626"/>
    </source>
</evidence>
<dbReference type="AlphaFoldDB" id="A0A7Y0AF33"/>
<evidence type="ECO:0000256" key="2">
    <source>
        <dbReference type="SAM" id="SignalP"/>
    </source>
</evidence>
<gene>
    <name evidence="3" type="ORF">HHL22_13570</name>
</gene>
<name>A0A7Y0AF33_9BACT</name>
<evidence type="ECO:0000256" key="1">
    <source>
        <dbReference type="SAM" id="MobiDB-lite"/>
    </source>
</evidence>
<feature type="chain" id="PRO_5031542184" description="Pentapeptide MXKDX repeat protein" evidence="2">
    <location>
        <begin position="21"/>
        <end position="77"/>
    </location>
</feature>
<keyword evidence="4" id="KW-1185">Reference proteome</keyword>
<dbReference type="Proteomes" id="UP000559626">
    <property type="component" value="Unassembled WGS sequence"/>
</dbReference>
<dbReference type="RefSeq" id="WP_169531894.1">
    <property type="nucleotide sequence ID" value="NZ_JABBGH010000002.1"/>
</dbReference>
<sequence>MKLFLSLACGACLLGATAHAQSTMPAMGANTPKGEVAKTDASINPRRATTNTSKKTSKASGKKAGKMKMKDQAASSM</sequence>
<feature type="compositionally biased region" description="Basic residues" evidence="1">
    <location>
        <begin position="55"/>
        <end position="67"/>
    </location>
</feature>
<reference evidence="3 4" key="1">
    <citation type="submission" date="2020-04" db="EMBL/GenBank/DDBJ databases">
        <title>Hymenobacter polaris sp. nov., isolated from Arctic soil.</title>
        <authorList>
            <person name="Dahal R.H."/>
        </authorList>
    </citation>
    <scope>NUCLEOTIDE SEQUENCE [LARGE SCALE GENOMIC DNA]</scope>
    <source>
        <strain evidence="3 4">RP-2-7</strain>
    </source>
</reference>
<organism evidence="3 4">
    <name type="scientific">Hymenobacter polaris</name>
    <dbReference type="NCBI Taxonomy" id="2682546"/>
    <lineage>
        <taxon>Bacteria</taxon>
        <taxon>Pseudomonadati</taxon>
        <taxon>Bacteroidota</taxon>
        <taxon>Cytophagia</taxon>
        <taxon>Cytophagales</taxon>
        <taxon>Hymenobacteraceae</taxon>
        <taxon>Hymenobacter</taxon>
    </lineage>
</organism>
<protein>
    <recommendedName>
        <fullName evidence="5">Pentapeptide MXKDX repeat protein</fullName>
    </recommendedName>
</protein>